<dbReference type="Proteomes" id="UP000785679">
    <property type="component" value="Unassembled WGS sequence"/>
</dbReference>
<evidence type="ECO:0000256" key="1">
    <source>
        <dbReference type="SAM" id="MobiDB-lite"/>
    </source>
</evidence>
<keyword evidence="3" id="KW-1185">Reference proteome</keyword>
<evidence type="ECO:0000313" key="3">
    <source>
        <dbReference type="Proteomes" id="UP000785679"/>
    </source>
</evidence>
<feature type="region of interest" description="Disordered" evidence="1">
    <location>
        <begin position="17"/>
        <end position="40"/>
    </location>
</feature>
<comment type="caution">
    <text evidence="2">The sequence shown here is derived from an EMBL/GenBank/DDBJ whole genome shotgun (WGS) entry which is preliminary data.</text>
</comment>
<evidence type="ECO:0000313" key="2">
    <source>
        <dbReference type="EMBL" id="TNV77692.1"/>
    </source>
</evidence>
<accession>A0A8J8NLG6</accession>
<dbReference type="EMBL" id="RRYP01011494">
    <property type="protein sequence ID" value="TNV77692.1"/>
    <property type="molecule type" value="Genomic_DNA"/>
</dbReference>
<organism evidence="2 3">
    <name type="scientific">Halteria grandinella</name>
    <dbReference type="NCBI Taxonomy" id="5974"/>
    <lineage>
        <taxon>Eukaryota</taxon>
        <taxon>Sar</taxon>
        <taxon>Alveolata</taxon>
        <taxon>Ciliophora</taxon>
        <taxon>Intramacronucleata</taxon>
        <taxon>Spirotrichea</taxon>
        <taxon>Stichotrichia</taxon>
        <taxon>Sporadotrichida</taxon>
        <taxon>Halteriidae</taxon>
        <taxon>Halteria</taxon>
    </lineage>
</organism>
<name>A0A8J8NLG6_HALGN</name>
<dbReference type="AlphaFoldDB" id="A0A8J8NLG6"/>
<gene>
    <name evidence="2" type="ORF">FGO68_gene13088</name>
</gene>
<reference evidence="2" key="1">
    <citation type="submission" date="2019-06" db="EMBL/GenBank/DDBJ databases">
        <authorList>
            <person name="Zheng W."/>
        </authorList>
    </citation>
    <scope>NUCLEOTIDE SEQUENCE</scope>
    <source>
        <strain evidence="2">QDHG01</strain>
    </source>
</reference>
<proteinExistence type="predicted"/>
<sequence>MKASQHQASKSLLTHLSHFNPTTKSPTNVTHQNHLQSQAESQNVADLQVNPGEGESNLHDALSVRDLKIKIHWLTLELKEKESLIEPLRENQSKLLEQNEQAKAYCRFYKNLCSEITERALDKSKENQGLVNEISQQRNKIIALEACIKEQGKELVSQKNQRAQDKSLVLK</sequence>
<protein>
    <submittedName>
        <fullName evidence="2">Uncharacterized protein</fullName>
    </submittedName>
</protein>